<organism evidence="1 2">
    <name type="scientific">Acinetobacter phage Ab_SZ3</name>
    <dbReference type="NCBI Taxonomy" id="2781361"/>
    <lineage>
        <taxon>Viruses</taxon>
        <taxon>Duplodnaviria</taxon>
        <taxon>Heunggongvirae</taxon>
        <taxon>Uroviricota</taxon>
        <taxon>Caudoviricetes</taxon>
        <taxon>Lokivirus</taxon>
        <taxon>Lokivirus IMEAB3</taxon>
    </lineage>
</organism>
<name>A0A873WEX7_9CAUD</name>
<gene>
    <name evidence="1" type="ORF">AbSZ3_55</name>
</gene>
<dbReference type="Proteomes" id="UP000663632">
    <property type="component" value="Segment"/>
</dbReference>
<accession>A0A873WEX7</accession>
<evidence type="ECO:0000313" key="2">
    <source>
        <dbReference type="Proteomes" id="UP000663632"/>
    </source>
</evidence>
<evidence type="ECO:0000313" key="1">
    <source>
        <dbReference type="EMBL" id="QPB10420.1"/>
    </source>
</evidence>
<sequence>MAKTVKERARKPKSVNAAQGLIDALKFVSAAQKKNDHIFQKYVVLQDKTLIATDGTLAIGTRIEEEINACPRSDMLLAALSKVGERFSLTVEDEQLCIVSGDFTAHIPCIPLEQIPVTFTSPNMMPLDDSLKAAFSAVMDIAKEGAPHIMTASLMLRDNTVVAANNEMIKEYWHGFRFPMVFIVPKLAAQCVAKTNKTLVGVGGSTDSLTFWFSDQSFIQTTLMPNEWNDVDTMLNQPTNALPLPSNFWQAINSIVDFGESNLVLFHDDCVTTESGKARFEIEGLQGGQKFDGKLLKSASAHIKRIDCRTHKNRLYFFGEKLRGLLGGH</sequence>
<protein>
    <submittedName>
        <fullName evidence="1">Putative DNA polymerase subunit</fullName>
    </submittedName>
</protein>
<proteinExistence type="predicted"/>
<reference evidence="1" key="1">
    <citation type="submission" date="2020-10" db="EMBL/GenBank/DDBJ databases">
        <title>Clinical experience of personalized bacteriophage therapy in a case of hospital-acquired pneumonia with carbapenem-resistant Acinetobacter baumannii.</title>
        <authorList>
            <person name="Tan X."/>
            <person name="Ma Y."/>
        </authorList>
    </citation>
    <scope>NUCLEOTIDE SEQUENCE</scope>
</reference>
<dbReference type="EMBL" id="MW151244">
    <property type="protein sequence ID" value="QPB10420.1"/>
    <property type="molecule type" value="Genomic_DNA"/>
</dbReference>